<sequence>MSTNSKDEIIVKETETSGEVPPSSDPKEWIALEPRGISSRHLPAFPASIQKITLANLPQIFLFFSIQRAPPSISVHKSLSPSSTSSSTLILLLYDTLHRFRNQLLQTEAQRRHLRTSISHQPVLVHTPLHNTLTFVTITNLFRFHTIHHHHHSNPSPVPHTTTSILGVVVVIAANASGAWTPIGDVTTTMLWTHGHITTKKIHRRTSKASTTTTSHSETWLPSHSNAHFILTLLLLILNN</sequence>
<feature type="compositionally biased region" description="Basic and acidic residues" evidence="1">
    <location>
        <begin position="1"/>
        <end position="15"/>
    </location>
</feature>
<proteinExistence type="predicted"/>
<accession>A0AAV1B263</accession>
<protein>
    <submittedName>
        <fullName evidence="2">Uncharacterized protein</fullName>
    </submittedName>
</protein>
<evidence type="ECO:0000313" key="2">
    <source>
        <dbReference type="EMBL" id="CAI8616639.1"/>
    </source>
</evidence>
<dbReference type="InterPro" id="IPR045016">
    <property type="entry name" value="NhaD-like"/>
</dbReference>
<dbReference type="PANTHER" id="PTHR43269:SF2">
    <property type="entry name" value="SODIUM_PROTON ANTIPORTER 1-RELATED"/>
    <property type="match status" value="1"/>
</dbReference>
<dbReference type="EMBL" id="OX451741">
    <property type="protein sequence ID" value="CAI8616639.1"/>
    <property type="molecule type" value="Genomic_DNA"/>
</dbReference>
<dbReference type="PANTHER" id="PTHR43269">
    <property type="entry name" value="SODIUM/PROTON ANTIPORTER 1-RELATED"/>
    <property type="match status" value="1"/>
</dbReference>
<dbReference type="GO" id="GO:0006814">
    <property type="term" value="P:sodium ion transport"/>
    <property type="evidence" value="ECO:0007669"/>
    <property type="project" value="InterPro"/>
</dbReference>
<gene>
    <name evidence="2" type="ORF">VFH_VI038600</name>
</gene>
<evidence type="ECO:0000313" key="3">
    <source>
        <dbReference type="Proteomes" id="UP001157006"/>
    </source>
</evidence>
<keyword evidence="3" id="KW-1185">Reference proteome</keyword>
<name>A0AAV1B263_VICFA</name>
<organism evidence="2 3">
    <name type="scientific">Vicia faba</name>
    <name type="common">Broad bean</name>
    <name type="synonym">Faba vulgaris</name>
    <dbReference type="NCBI Taxonomy" id="3906"/>
    <lineage>
        <taxon>Eukaryota</taxon>
        <taxon>Viridiplantae</taxon>
        <taxon>Streptophyta</taxon>
        <taxon>Embryophyta</taxon>
        <taxon>Tracheophyta</taxon>
        <taxon>Spermatophyta</taxon>
        <taxon>Magnoliopsida</taxon>
        <taxon>eudicotyledons</taxon>
        <taxon>Gunneridae</taxon>
        <taxon>Pentapetalae</taxon>
        <taxon>rosids</taxon>
        <taxon>fabids</taxon>
        <taxon>Fabales</taxon>
        <taxon>Fabaceae</taxon>
        <taxon>Papilionoideae</taxon>
        <taxon>50 kb inversion clade</taxon>
        <taxon>NPAAA clade</taxon>
        <taxon>Hologalegina</taxon>
        <taxon>IRL clade</taxon>
        <taxon>Fabeae</taxon>
        <taxon>Vicia</taxon>
    </lineage>
</organism>
<dbReference type="AlphaFoldDB" id="A0AAV1B263"/>
<reference evidence="2 3" key="1">
    <citation type="submission" date="2023-01" db="EMBL/GenBank/DDBJ databases">
        <authorList>
            <person name="Kreplak J."/>
        </authorList>
    </citation>
    <scope>NUCLEOTIDE SEQUENCE [LARGE SCALE GENOMIC DNA]</scope>
</reference>
<dbReference type="Proteomes" id="UP001157006">
    <property type="component" value="Chromosome 6"/>
</dbReference>
<feature type="region of interest" description="Disordered" evidence="1">
    <location>
        <begin position="1"/>
        <end position="26"/>
    </location>
</feature>
<evidence type="ECO:0000256" key="1">
    <source>
        <dbReference type="SAM" id="MobiDB-lite"/>
    </source>
</evidence>
<dbReference type="GO" id="GO:0015297">
    <property type="term" value="F:antiporter activity"/>
    <property type="evidence" value="ECO:0007669"/>
    <property type="project" value="InterPro"/>
</dbReference>